<dbReference type="RefSeq" id="WP_285488047.1">
    <property type="nucleotide sequence ID" value="NZ_BSTI01000009.1"/>
</dbReference>
<protein>
    <recommendedName>
        <fullName evidence="1">ABM domain-containing protein</fullName>
    </recommendedName>
</protein>
<dbReference type="PROSITE" id="PS51725">
    <property type="entry name" value="ABM"/>
    <property type="match status" value="1"/>
</dbReference>
<evidence type="ECO:0000313" key="3">
    <source>
        <dbReference type="Proteomes" id="UP001165136"/>
    </source>
</evidence>
<accession>A0A9W6VDZ3</accession>
<proteinExistence type="predicted"/>
<dbReference type="AlphaFoldDB" id="A0A9W6VDZ3"/>
<feature type="domain" description="ABM" evidence="1">
    <location>
        <begin position="12"/>
        <end position="106"/>
    </location>
</feature>
<dbReference type="Gene3D" id="3.30.70.100">
    <property type="match status" value="1"/>
</dbReference>
<comment type="caution">
    <text evidence="2">The sequence shown here is derived from an EMBL/GenBank/DDBJ whole genome shotgun (WGS) entry which is preliminary data.</text>
</comment>
<name>A0A9W6VDZ3_9PSEU</name>
<keyword evidence="3" id="KW-1185">Reference proteome</keyword>
<sequence>MTEADPLLQGPVTLINVFEVPPEQLDDFVKHWQQRAAIMAGAPGFRQSRLYRAASAAAHFPFVNVAGWDSPAAWEAAQANPEFRDRIASLPPGIRTGAHPGLYRVAVELNRGTPAD</sequence>
<dbReference type="EMBL" id="BSTI01000009">
    <property type="protein sequence ID" value="GLY67883.1"/>
    <property type="molecule type" value="Genomic_DNA"/>
</dbReference>
<dbReference type="Proteomes" id="UP001165136">
    <property type="component" value="Unassembled WGS sequence"/>
</dbReference>
<organism evidence="2 3">
    <name type="scientific">Amycolatopsis taiwanensis</name>
    <dbReference type="NCBI Taxonomy" id="342230"/>
    <lineage>
        <taxon>Bacteria</taxon>
        <taxon>Bacillati</taxon>
        <taxon>Actinomycetota</taxon>
        <taxon>Actinomycetes</taxon>
        <taxon>Pseudonocardiales</taxon>
        <taxon>Pseudonocardiaceae</taxon>
        <taxon>Amycolatopsis</taxon>
    </lineage>
</organism>
<dbReference type="Pfam" id="PF03992">
    <property type="entry name" value="ABM"/>
    <property type="match status" value="1"/>
</dbReference>
<evidence type="ECO:0000259" key="1">
    <source>
        <dbReference type="PROSITE" id="PS51725"/>
    </source>
</evidence>
<dbReference type="InterPro" id="IPR007138">
    <property type="entry name" value="ABM_dom"/>
</dbReference>
<dbReference type="SUPFAM" id="SSF54909">
    <property type="entry name" value="Dimeric alpha+beta barrel"/>
    <property type="match status" value="1"/>
</dbReference>
<evidence type="ECO:0000313" key="2">
    <source>
        <dbReference type="EMBL" id="GLY67883.1"/>
    </source>
</evidence>
<gene>
    <name evidence="2" type="ORF">Atai01_45020</name>
</gene>
<dbReference type="InterPro" id="IPR011008">
    <property type="entry name" value="Dimeric_a/b-barrel"/>
</dbReference>
<reference evidence="2" key="1">
    <citation type="submission" date="2023-03" db="EMBL/GenBank/DDBJ databases">
        <title>Amycolatopsis taiwanensis NBRC 103393.</title>
        <authorList>
            <person name="Ichikawa N."/>
            <person name="Sato H."/>
            <person name="Tonouchi N."/>
        </authorList>
    </citation>
    <scope>NUCLEOTIDE SEQUENCE</scope>
    <source>
        <strain evidence="2">NBRC 103393</strain>
    </source>
</reference>